<evidence type="ECO:0000313" key="2">
    <source>
        <dbReference type="EMBL" id="RHZ75879.1"/>
    </source>
</evidence>
<feature type="domain" description="Serine-threonine/tyrosine-protein kinase catalytic" evidence="1">
    <location>
        <begin position="32"/>
        <end position="121"/>
    </location>
</feature>
<keyword evidence="3" id="KW-1185">Reference proteome</keyword>
<name>A0A397IIQ3_9GLOM</name>
<dbReference type="SUPFAM" id="SSF56112">
    <property type="entry name" value="Protein kinase-like (PK-like)"/>
    <property type="match status" value="1"/>
</dbReference>
<dbReference type="InterPro" id="IPR001245">
    <property type="entry name" value="Ser-Thr/Tyr_kinase_cat_dom"/>
</dbReference>
<dbReference type="Proteomes" id="UP000266861">
    <property type="component" value="Unassembled WGS sequence"/>
</dbReference>
<dbReference type="Pfam" id="PF07714">
    <property type="entry name" value="PK_Tyr_Ser-Thr"/>
    <property type="match status" value="1"/>
</dbReference>
<comment type="caution">
    <text evidence="2">The sequence shown here is derived from an EMBL/GenBank/DDBJ whole genome shotgun (WGS) entry which is preliminary data.</text>
</comment>
<dbReference type="OrthoDB" id="2426488at2759"/>
<protein>
    <recommendedName>
        <fullName evidence="1">Serine-threonine/tyrosine-protein kinase catalytic domain-containing protein</fullName>
    </recommendedName>
</protein>
<dbReference type="AlphaFoldDB" id="A0A397IIQ3"/>
<organism evidence="2 3">
    <name type="scientific">Diversispora epigaea</name>
    <dbReference type="NCBI Taxonomy" id="1348612"/>
    <lineage>
        <taxon>Eukaryota</taxon>
        <taxon>Fungi</taxon>
        <taxon>Fungi incertae sedis</taxon>
        <taxon>Mucoromycota</taxon>
        <taxon>Glomeromycotina</taxon>
        <taxon>Glomeromycetes</taxon>
        <taxon>Diversisporales</taxon>
        <taxon>Diversisporaceae</taxon>
        <taxon>Diversispora</taxon>
    </lineage>
</organism>
<reference evidence="2 3" key="1">
    <citation type="submission" date="2018-08" db="EMBL/GenBank/DDBJ databases">
        <title>Genome and evolution of the arbuscular mycorrhizal fungus Diversispora epigaea (formerly Glomus versiforme) and its bacterial endosymbionts.</title>
        <authorList>
            <person name="Sun X."/>
            <person name="Fei Z."/>
            <person name="Harrison M."/>
        </authorList>
    </citation>
    <scope>NUCLEOTIDE SEQUENCE [LARGE SCALE GENOMIC DNA]</scope>
    <source>
        <strain evidence="2 3">IT104</strain>
    </source>
</reference>
<gene>
    <name evidence="2" type="ORF">Glove_208g123</name>
</gene>
<dbReference type="GO" id="GO:0004672">
    <property type="term" value="F:protein kinase activity"/>
    <property type="evidence" value="ECO:0007669"/>
    <property type="project" value="InterPro"/>
</dbReference>
<sequence length="183" mass="21569">MRFAELKDCVKCGWDFIEQDWNIYHVALKELKDTDWESKIKLLHHTLEGLNILHGNNLVHGELHRRNILMGSGEPFSIAAKIDPGLTNDLILTSDSKTKKYFWFNSTFIPELWWSYEMTTEIEPFANQEHDTYLMIDVKFDSKMVSKLDVSMQDFDYSDAEDNNHFTLYELQDLLEDIKLENV</sequence>
<proteinExistence type="predicted"/>
<dbReference type="Gene3D" id="1.10.510.10">
    <property type="entry name" value="Transferase(Phosphotransferase) domain 1"/>
    <property type="match status" value="1"/>
</dbReference>
<accession>A0A397IIQ3</accession>
<dbReference type="InterPro" id="IPR011009">
    <property type="entry name" value="Kinase-like_dom_sf"/>
</dbReference>
<dbReference type="EMBL" id="PQFF01000195">
    <property type="protein sequence ID" value="RHZ75879.1"/>
    <property type="molecule type" value="Genomic_DNA"/>
</dbReference>
<evidence type="ECO:0000313" key="3">
    <source>
        <dbReference type="Proteomes" id="UP000266861"/>
    </source>
</evidence>
<evidence type="ECO:0000259" key="1">
    <source>
        <dbReference type="Pfam" id="PF07714"/>
    </source>
</evidence>